<feature type="domain" description="SGNH hydrolase-type esterase" evidence="1">
    <location>
        <begin position="55"/>
        <end position="219"/>
    </location>
</feature>
<evidence type="ECO:0000259" key="1">
    <source>
        <dbReference type="Pfam" id="PF13472"/>
    </source>
</evidence>
<name>A0ABX0DCN8_9MICC</name>
<dbReference type="RefSeq" id="WP_165182628.1">
    <property type="nucleotide sequence ID" value="NZ_JAAKZI010000023.1"/>
</dbReference>
<reference evidence="2 3" key="1">
    <citation type="submission" date="2020-02" db="EMBL/GenBank/DDBJ databases">
        <title>Genome sequence of the type strain DSM 27180 of Arthrobacter silviterrae.</title>
        <authorList>
            <person name="Gao J."/>
            <person name="Sun J."/>
        </authorList>
    </citation>
    <scope>NUCLEOTIDE SEQUENCE [LARGE SCALE GENOMIC DNA]</scope>
    <source>
        <strain evidence="2 3">DSM 27180</strain>
    </source>
</reference>
<dbReference type="EMBL" id="JAAKZI010000023">
    <property type="protein sequence ID" value="NGN84398.1"/>
    <property type="molecule type" value="Genomic_DNA"/>
</dbReference>
<protein>
    <submittedName>
        <fullName evidence="2">SGNH/GDSL hydrolase family protein</fullName>
    </submittedName>
</protein>
<keyword evidence="3" id="KW-1185">Reference proteome</keyword>
<dbReference type="InterPro" id="IPR013830">
    <property type="entry name" value="SGNH_hydro"/>
</dbReference>
<dbReference type="CDD" id="cd00229">
    <property type="entry name" value="SGNH_hydrolase"/>
    <property type="match status" value="1"/>
</dbReference>
<dbReference type="GO" id="GO:0016787">
    <property type="term" value="F:hydrolase activity"/>
    <property type="evidence" value="ECO:0007669"/>
    <property type="project" value="UniProtKB-KW"/>
</dbReference>
<gene>
    <name evidence="2" type="ORF">G6N77_13155</name>
</gene>
<evidence type="ECO:0000313" key="2">
    <source>
        <dbReference type="EMBL" id="NGN84398.1"/>
    </source>
</evidence>
<proteinExistence type="predicted"/>
<dbReference type="Proteomes" id="UP000479226">
    <property type="component" value="Unassembled WGS sequence"/>
</dbReference>
<keyword evidence="2" id="KW-0378">Hydrolase</keyword>
<organism evidence="2 3">
    <name type="scientific">Arthrobacter silviterrae</name>
    <dbReference type="NCBI Taxonomy" id="2026658"/>
    <lineage>
        <taxon>Bacteria</taxon>
        <taxon>Bacillati</taxon>
        <taxon>Actinomycetota</taxon>
        <taxon>Actinomycetes</taxon>
        <taxon>Micrococcales</taxon>
        <taxon>Micrococcaceae</taxon>
        <taxon>Arthrobacter</taxon>
    </lineage>
</organism>
<dbReference type="SUPFAM" id="SSF52266">
    <property type="entry name" value="SGNH hydrolase"/>
    <property type="match status" value="1"/>
</dbReference>
<evidence type="ECO:0000313" key="3">
    <source>
        <dbReference type="Proteomes" id="UP000479226"/>
    </source>
</evidence>
<sequence>MTIRRYHRAGRLARWQGGAVLALTVLVLVVVAIAAASASGVPTVDPVKAVQVDIIGDSLSTGFKTPGDTWPAQAQALVESMGLKANITNASENGAGYVQQGEGADVYLDLVNRIVNSQSQVVMLFGSDNDTGASGVDGAMQQTLARVKVLAPDAKVIVVGPTSESNDTAGQLTGIRQSLAKQASAIGARFIDPVALGWFQGEGAKNLADDLEHPNSAGEKFLAQAMTAILAPDIKSAMRQDQLKKAISGKVLLGTPQKG</sequence>
<comment type="caution">
    <text evidence="2">The sequence shown here is derived from an EMBL/GenBank/DDBJ whole genome shotgun (WGS) entry which is preliminary data.</text>
</comment>
<dbReference type="Gene3D" id="3.40.50.1110">
    <property type="entry name" value="SGNH hydrolase"/>
    <property type="match status" value="1"/>
</dbReference>
<dbReference type="InterPro" id="IPR036514">
    <property type="entry name" value="SGNH_hydro_sf"/>
</dbReference>
<dbReference type="Pfam" id="PF13472">
    <property type="entry name" value="Lipase_GDSL_2"/>
    <property type="match status" value="1"/>
</dbReference>
<accession>A0ABX0DCN8</accession>